<evidence type="ECO:0000313" key="2">
    <source>
        <dbReference type="EMBL" id="CAI2174687.1"/>
    </source>
</evidence>
<dbReference type="AlphaFoldDB" id="A0A9W4SN50"/>
<proteinExistence type="predicted"/>
<protein>
    <submittedName>
        <fullName evidence="2">18402_t:CDS:1</fullName>
    </submittedName>
</protein>
<organism evidence="2 3">
    <name type="scientific">Funneliformis geosporum</name>
    <dbReference type="NCBI Taxonomy" id="1117311"/>
    <lineage>
        <taxon>Eukaryota</taxon>
        <taxon>Fungi</taxon>
        <taxon>Fungi incertae sedis</taxon>
        <taxon>Mucoromycota</taxon>
        <taxon>Glomeromycotina</taxon>
        <taxon>Glomeromycetes</taxon>
        <taxon>Glomerales</taxon>
        <taxon>Glomeraceae</taxon>
        <taxon>Funneliformis</taxon>
    </lineage>
</organism>
<name>A0A9W4SN50_9GLOM</name>
<keyword evidence="1" id="KW-0732">Signal</keyword>
<dbReference type="EMBL" id="CAMKVN010001246">
    <property type="protein sequence ID" value="CAI2174687.1"/>
    <property type="molecule type" value="Genomic_DNA"/>
</dbReference>
<gene>
    <name evidence="2" type="ORF">FWILDA_LOCUS6717</name>
</gene>
<feature type="signal peptide" evidence="1">
    <location>
        <begin position="1"/>
        <end position="22"/>
    </location>
</feature>
<sequence length="141" mass="15865">MLKHFILVTLFLTLNLAWLAQSTPAQNYLEHCSGAITKESTKNVVSFSKPSHQNVVIIKGSEEIDYSLSEPSIQYSPSKSSFQKLETDKESTDGIVFSLSGPKVRDCEYCGGFDKFECAHECYIRGYKYYACGECYCHCSN</sequence>
<dbReference type="OrthoDB" id="10457676at2759"/>
<keyword evidence="3" id="KW-1185">Reference proteome</keyword>
<reference evidence="2" key="1">
    <citation type="submission" date="2022-08" db="EMBL/GenBank/DDBJ databases">
        <authorList>
            <person name="Kallberg Y."/>
            <person name="Tangrot J."/>
            <person name="Rosling A."/>
        </authorList>
    </citation>
    <scope>NUCLEOTIDE SEQUENCE</scope>
    <source>
        <strain evidence="2">Wild A</strain>
    </source>
</reference>
<feature type="chain" id="PRO_5040975992" evidence="1">
    <location>
        <begin position="23"/>
        <end position="141"/>
    </location>
</feature>
<comment type="caution">
    <text evidence="2">The sequence shown here is derived from an EMBL/GenBank/DDBJ whole genome shotgun (WGS) entry which is preliminary data.</text>
</comment>
<dbReference type="Proteomes" id="UP001153678">
    <property type="component" value="Unassembled WGS sequence"/>
</dbReference>
<accession>A0A9W4SN50</accession>
<evidence type="ECO:0000313" key="3">
    <source>
        <dbReference type="Proteomes" id="UP001153678"/>
    </source>
</evidence>
<evidence type="ECO:0000256" key="1">
    <source>
        <dbReference type="SAM" id="SignalP"/>
    </source>
</evidence>